<evidence type="ECO:0000256" key="13">
    <source>
        <dbReference type="ARBA" id="ARBA00068402"/>
    </source>
</evidence>
<dbReference type="SUPFAM" id="SSF57667">
    <property type="entry name" value="beta-beta-alpha zinc fingers"/>
    <property type="match status" value="9"/>
</dbReference>
<keyword evidence="6" id="KW-0862">Zinc</keyword>
<dbReference type="FunFam" id="3.30.160.60:FF:001824">
    <property type="entry name" value="zinc finger protein 628"/>
    <property type="match status" value="1"/>
</dbReference>
<evidence type="ECO:0000256" key="11">
    <source>
        <dbReference type="ARBA" id="ARBA00056811"/>
    </source>
</evidence>
<dbReference type="PROSITE" id="PS00028">
    <property type="entry name" value="ZINC_FINGER_C2H2_1"/>
    <property type="match status" value="16"/>
</dbReference>
<dbReference type="FunFam" id="3.30.160.60:FF:000180">
    <property type="entry name" value="Zinc finger protein 689"/>
    <property type="match status" value="1"/>
</dbReference>
<feature type="chain" id="PRO_5026782887" description="Zinc finger protein 628" evidence="16">
    <location>
        <begin position="26"/>
        <end position="1201"/>
    </location>
</feature>
<dbReference type="FunFam" id="3.30.160.60:FF:000968">
    <property type="entry name" value="zinc finger protein 628"/>
    <property type="match status" value="2"/>
</dbReference>
<gene>
    <name evidence="19" type="primary">ZNF628</name>
</gene>
<organism evidence="18 19">
    <name type="scientific">Tursiops truncatus</name>
    <name type="common">Atlantic bottle-nosed dolphin</name>
    <name type="synonym">Delphinus truncatus</name>
    <dbReference type="NCBI Taxonomy" id="9739"/>
    <lineage>
        <taxon>Eukaryota</taxon>
        <taxon>Metazoa</taxon>
        <taxon>Chordata</taxon>
        <taxon>Craniata</taxon>
        <taxon>Vertebrata</taxon>
        <taxon>Euteleostomi</taxon>
        <taxon>Mammalia</taxon>
        <taxon>Eutheria</taxon>
        <taxon>Laurasiatheria</taxon>
        <taxon>Artiodactyla</taxon>
        <taxon>Whippomorpha</taxon>
        <taxon>Cetacea</taxon>
        <taxon>Odontoceti</taxon>
        <taxon>Delphinidae</taxon>
        <taxon>Tursiops</taxon>
    </lineage>
</organism>
<dbReference type="FunFam" id="3.30.160.60:FF:000202">
    <property type="entry name" value="Zinc finger protein 574"/>
    <property type="match status" value="1"/>
</dbReference>
<comment type="function">
    <text evidence="11">Transcriptional activator. Binds DNA on GT-box consensus sequence 5'-TTGGTT-3'. Plays a role in spermiogenesis.</text>
</comment>
<feature type="domain" description="C2H2-type" evidence="17">
    <location>
        <begin position="596"/>
        <end position="623"/>
    </location>
</feature>
<feature type="region of interest" description="Disordered" evidence="15">
    <location>
        <begin position="451"/>
        <end position="494"/>
    </location>
</feature>
<evidence type="ECO:0000259" key="17">
    <source>
        <dbReference type="PROSITE" id="PS50157"/>
    </source>
</evidence>
<evidence type="ECO:0000256" key="12">
    <source>
        <dbReference type="ARBA" id="ARBA00063728"/>
    </source>
</evidence>
<dbReference type="InterPro" id="IPR036236">
    <property type="entry name" value="Znf_C2H2_sf"/>
</dbReference>
<dbReference type="FunCoup" id="A0A6J3QHG7">
    <property type="interactions" value="475"/>
</dbReference>
<evidence type="ECO:0000256" key="1">
    <source>
        <dbReference type="ARBA" id="ARBA00004123"/>
    </source>
</evidence>
<feature type="domain" description="C2H2-type" evidence="17">
    <location>
        <begin position="680"/>
        <end position="707"/>
    </location>
</feature>
<feature type="compositionally biased region" description="Pro residues" evidence="15">
    <location>
        <begin position="454"/>
        <end position="465"/>
    </location>
</feature>
<feature type="compositionally biased region" description="Low complexity" evidence="15">
    <location>
        <begin position="789"/>
        <end position="800"/>
    </location>
</feature>
<accession>A0A6J3QHG7</accession>
<dbReference type="FunFam" id="3.30.160.60:FF:000016">
    <property type="entry name" value="zinc finger protein 37 homolog"/>
    <property type="match status" value="1"/>
</dbReference>
<dbReference type="CTD" id="89887"/>
<dbReference type="FunFam" id="3.30.160.60:FF:000213">
    <property type="entry name" value="Zinc finger protein 624"/>
    <property type="match status" value="2"/>
</dbReference>
<evidence type="ECO:0000256" key="16">
    <source>
        <dbReference type="SAM" id="SignalP"/>
    </source>
</evidence>
<evidence type="ECO:0000256" key="4">
    <source>
        <dbReference type="ARBA" id="ARBA00022737"/>
    </source>
</evidence>
<feature type="domain" description="C2H2-type" evidence="17">
    <location>
        <begin position="708"/>
        <end position="735"/>
    </location>
</feature>
<dbReference type="InParanoid" id="A0A6J3QHG7"/>
<feature type="region of interest" description="Disordered" evidence="15">
    <location>
        <begin position="100"/>
        <end position="123"/>
    </location>
</feature>
<feature type="compositionally biased region" description="Polar residues" evidence="15">
    <location>
        <begin position="100"/>
        <end position="113"/>
    </location>
</feature>
<evidence type="ECO:0000256" key="3">
    <source>
        <dbReference type="ARBA" id="ARBA00022723"/>
    </source>
</evidence>
<keyword evidence="2" id="KW-0597">Phosphoprotein</keyword>
<dbReference type="PANTHER" id="PTHR23226:SF240">
    <property type="entry name" value="GASTRULA ZINC FINGER PROTEIN XLCGF26.1-LIKE-RELATED"/>
    <property type="match status" value="1"/>
</dbReference>
<comment type="subunit">
    <text evidence="12">Interacts with TAF4B.</text>
</comment>
<dbReference type="PANTHER" id="PTHR23226">
    <property type="entry name" value="ZINC FINGER AND SCAN DOMAIN-CONTAINING"/>
    <property type="match status" value="1"/>
</dbReference>
<feature type="domain" description="C2H2-type" evidence="17">
    <location>
        <begin position="316"/>
        <end position="343"/>
    </location>
</feature>
<dbReference type="Gene3D" id="3.30.160.60">
    <property type="entry name" value="Classic Zinc Finger"/>
    <property type="match status" value="15"/>
</dbReference>
<dbReference type="GO" id="GO:0008270">
    <property type="term" value="F:zinc ion binding"/>
    <property type="evidence" value="ECO:0007669"/>
    <property type="project" value="UniProtKB-KW"/>
</dbReference>
<evidence type="ECO:0000256" key="6">
    <source>
        <dbReference type="ARBA" id="ARBA00022833"/>
    </source>
</evidence>
<dbReference type="GeneID" id="101335395"/>
<keyword evidence="10" id="KW-0539">Nucleus</keyword>
<feature type="domain" description="C2H2-type" evidence="17">
    <location>
        <begin position="204"/>
        <end position="231"/>
    </location>
</feature>
<dbReference type="InterPro" id="IPR013087">
    <property type="entry name" value="Znf_C2H2_type"/>
</dbReference>
<evidence type="ECO:0000256" key="5">
    <source>
        <dbReference type="ARBA" id="ARBA00022771"/>
    </source>
</evidence>
<feature type="domain" description="C2H2-type" evidence="17">
    <location>
        <begin position="176"/>
        <end position="203"/>
    </location>
</feature>
<dbReference type="GO" id="GO:0005634">
    <property type="term" value="C:nucleus"/>
    <property type="evidence" value="ECO:0007669"/>
    <property type="project" value="UniProtKB-SubCell"/>
</dbReference>
<feature type="domain" description="C2H2-type" evidence="17">
    <location>
        <begin position="232"/>
        <end position="259"/>
    </location>
</feature>
<dbReference type="FunFam" id="3.30.160.60:FF:000111">
    <property type="entry name" value="GLI family zinc finger 4"/>
    <property type="match status" value="1"/>
</dbReference>
<feature type="compositionally biased region" description="Pro residues" evidence="15">
    <location>
        <begin position="475"/>
        <end position="494"/>
    </location>
</feature>
<proteinExistence type="predicted"/>
<dbReference type="SMART" id="SM00355">
    <property type="entry name" value="ZnF_C2H2"/>
    <property type="match status" value="17"/>
</dbReference>
<feature type="domain" description="C2H2-type" evidence="17">
    <location>
        <begin position="764"/>
        <end position="791"/>
    </location>
</feature>
<evidence type="ECO:0000313" key="18">
    <source>
        <dbReference type="Proteomes" id="UP000245320"/>
    </source>
</evidence>
<keyword evidence="7" id="KW-0805">Transcription regulation</keyword>
<feature type="domain" description="C2H2-type" evidence="17">
    <location>
        <begin position="652"/>
        <end position="679"/>
    </location>
</feature>
<reference evidence="19" key="1">
    <citation type="submission" date="2025-08" db="UniProtKB">
        <authorList>
            <consortium name="RefSeq"/>
        </authorList>
    </citation>
    <scope>IDENTIFICATION</scope>
    <source>
        <tissue evidence="19">Spleen</tissue>
    </source>
</reference>
<dbReference type="PROSITE" id="PS50157">
    <property type="entry name" value="ZINC_FINGER_C2H2_2"/>
    <property type="match status" value="16"/>
</dbReference>
<evidence type="ECO:0000256" key="10">
    <source>
        <dbReference type="ARBA" id="ARBA00023242"/>
    </source>
</evidence>
<evidence type="ECO:0000256" key="14">
    <source>
        <dbReference type="PROSITE-ProRule" id="PRU00042"/>
    </source>
</evidence>
<keyword evidence="18" id="KW-1185">Reference proteome</keyword>
<feature type="domain" description="C2H2-type" evidence="17">
    <location>
        <begin position="624"/>
        <end position="651"/>
    </location>
</feature>
<feature type="domain" description="C2H2-type" evidence="17">
    <location>
        <begin position="499"/>
        <end position="521"/>
    </location>
</feature>
<feature type="domain" description="C2H2-type" evidence="17">
    <location>
        <begin position="288"/>
        <end position="315"/>
    </location>
</feature>
<evidence type="ECO:0000256" key="15">
    <source>
        <dbReference type="SAM" id="MobiDB-lite"/>
    </source>
</evidence>
<dbReference type="GO" id="GO:0000978">
    <property type="term" value="F:RNA polymerase II cis-regulatory region sequence-specific DNA binding"/>
    <property type="evidence" value="ECO:0007669"/>
    <property type="project" value="TreeGrafter"/>
</dbReference>
<feature type="domain" description="C2H2-type" evidence="17">
    <location>
        <begin position="529"/>
        <end position="556"/>
    </location>
</feature>
<dbReference type="FunFam" id="3.30.160.60:FF:001866">
    <property type="entry name" value="Zinc finger protein 628"/>
    <property type="match status" value="1"/>
</dbReference>
<keyword evidence="8" id="KW-0238">DNA-binding</keyword>
<protein>
    <recommendedName>
        <fullName evidence="13">Zinc finger protein 628</fullName>
    </recommendedName>
</protein>
<dbReference type="GO" id="GO:0032502">
    <property type="term" value="P:developmental process"/>
    <property type="evidence" value="ECO:0007669"/>
    <property type="project" value="UniProtKB-ARBA"/>
</dbReference>
<comment type="subcellular location">
    <subcellularLocation>
        <location evidence="1">Nucleus</location>
    </subcellularLocation>
</comment>
<feature type="domain" description="C2H2-type" evidence="17">
    <location>
        <begin position="736"/>
        <end position="763"/>
    </location>
</feature>
<feature type="region of interest" description="Disordered" evidence="15">
    <location>
        <begin position="364"/>
        <end position="387"/>
    </location>
</feature>
<sequence length="1201" mass="126176">MMVTRVVVIDPVLAGFLCMLHLIESLPQPCQVDVTIPLGTLSVVQYAFIFEHLSCGRQDTLGIWLSIKGTKSLRTQGADVFVGKPDSKAPPLLRTFQEPSTHCVSSKSQTPMRSETETLRTQRTQWRASRLTLTRGKFQLLAGVMVGSHADMAPASTAEGAGEKPGPAAPAPTAQYECGECGKSFRWSSRLLHHQRTHTGERPYKCPDCPKAFKGSSALLYHQRGHTGERPYQCPDCPKAFKRSSLLQIHRSVHTGLRAFTCGQCGLAFKWSSHYQYHLRQHTGERPYPCPDCPKAFKNSSSLRRHRHVHTGERPYTCGVCGKSFTQSTNLRQHQRVHTGERPFRCPLCPKTFTHSSNLLLHQRTHGSAAAPAAGAAPAPPPREPGGKVLVSEAYLQRPLQPPSPPAPPPPAPPPVVPELFLAAAETTVELVYRCDGCELGFGSEELLLEHQPCPGPEAPPPPADAPSEPRKADPPPPPSLSPPSPLPQPPPAASAPGFACLPCGKSFRTVAGLSRHQHSHGAAGGQAFRCGSCDGAFPQLASLLAHQQCHVEEAAAGRPPPQAEAAEVTCPQEPLAPVPAPPAPAPAPASAERPYKCGECGKAFKGSSGLRYHLRDHTGERPYQCGECGKAFKRSSLLAIHQRVHTGLRAFTCGQCGLTFKWSSHYQYHLRLHSGERPYACGECGKAFRNTSCLRRHRHVHTGERPHSCGVCGKSFAQTSNLRQHQRVHTGERPFRCPLCPKTFTHSSNLLLHQRTHSAERPFACPICGRSFVMAAYLQRHLRTHAPANAASGPAAPGAGPQPPAPLAAAPAPSATQDVHVLPHLQATLSLEVAGVTAQAPPPGPAAPNSQTFLLVQTAQGLQLIPSSVQPPTPPPPPAPPKLILLPSSSTGGGGSGARQGPRAVGKAGQGAGVVWLPGPGGLGVQGGSNTGASAGAQSLIVLQNVGAGEAGPQEVSGVQLQPLRPAPELTTVQLQPAPEVTTVQLQPAPEVTTVQLQPAQEVTTVQLQPVTGQLSNSSGGAVTTEAPNLLVVQSGAAEELLADPGPGEPGDGEASTGVVQDVLFETLQTEEGLQSVLVLSGADGEQTQLCVQEVETLPSGLAEPPTPGPTGQKLLIIRSAPATELLENGSVGGGAAALQLLAPPPPGPGSAPAGVPAAPASQMVQVVPAGAAPGGMTPQGLPSIQFVQTLPAVQLVHTF</sequence>
<keyword evidence="3" id="KW-0479">Metal-binding</keyword>
<evidence type="ECO:0000256" key="9">
    <source>
        <dbReference type="ARBA" id="ARBA00023163"/>
    </source>
</evidence>
<dbReference type="FunFam" id="3.30.160.60:FF:001088">
    <property type="entry name" value="Zinc finger protein 628"/>
    <property type="match status" value="2"/>
</dbReference>
<dbReference type="RefSeq" id="XP_033701880.1">
    <property type="nucleotide sequence ID" value="XM_033845989.1"/>
</dbReference>
<dbReference type="GO" id="GO:0000981">
    <property type="term" value="F:DNA-binding transcription factor activity, RNA polymerase II-specific"/>
    <property type="evidence" value="ECO:0007669"/>
    <property type="project" value="TreeGrafter"/>
</dbReference>
<dbReference type="Proteomes" id="UP000245320">
    <property type="component" value="Chromosome 19"/>
</dbReference>
<feature type="signal peptide" evidence="16">
    <location>
        <begin position="1"/>
        <end position="25"/>
    </location>
</feature>
<dbReference type="FunFam" id="3.30.160.60:FF:001642">
    <property type="entry name" value="Zinc finger protein 628"/>
    <property type="match status" value="1"/>
</dbReference>
<feature type="region of interest" description="Disordered" evidence="15">
    <location>
        <begin position="789"/>
        <end position="816"/>
    </location>
</feature>
<evidence type="ECO:0000256" key="8">
    <source>
        <dbReference type="ARBA" id="ARBA00023125"/>
    </source>
</evidence>
<dbReference type="AlphaFoldDB" id="A0A6J3QHG7"/>
<keyword evidence="5 14" id="KW-0863">Zinc-finger</keyword>
<name>A0A6J3QHG7_TURTR</name>
<feature type="domain" description="C2H2-type" evidence="17">
    <location>
        <begin position="260"/>
        <end position="287"/>
    </location>
</feature>
<evidence type="ECO:0000256" key="7">
    <source>
        <dbReference type="ARBA" id="ARBA00023015"/>
    </source>
</evidence>
<feature type="domain" description="C2H2-type" evidence="17">
    <location>
        <begin position="344"/>
        <end position="371"/>
    </location>
</feature>
<keyword evidence="16" id="KW-0732">Signal</keyword>
<keyword evidence="4" id="KW-0677">Repeat</keyword>
<dbReference type="Pfam" id="PF00096">
    <property type="entry name" value="zf-C2H2"/>
    <property type="match status" value="12"/>
</dbReference>
<evidence type="ECO:0000256" key="2">
    <source>
        <dbReference type="ARBA" id="ARBA00022553"/>
    </source>
</evidence>
<evidence type="ECO:0000313" key="19">
    <source>
        <dbReference type="RefSeq" id="XP_033701880.1"/>
    </source>
</evidence>
<keyword evidence="9" id="KW-0804">Transcription</keyword>
<dbReference type="OrthoDB" id="9885925at2759"/>
<dbReference type="FunFam" id="3.30.160.60:FF:002716">
    <property type="entry name" value="Zinc finger protein 212"/>
    <property type="match status" value="2"/>
</dbReference>